<evidence type="ECO:0000313" key="1">
    <source>
        <dbReference type="EMBL" id="AYV84136.1"/>
    </source>
</evidence>
<proteinExistence type="predicted"/>
<organism evidence="1">
    <name type="scientific">Hyperionvirus sp</name>
    <dbReference type="NCBI Taxonomy" id="2487770"/>
    <lineage>
        <taxon>Viruses</taxon>
        <taxon>Varidnaviria</taxon>
        <taxon>Bamfordvirae</taxon>
        <taxon>Nucleocytoviricota</taxon>
        <taxon>Megaviricetes</taxon>
        <taxon>Imitervirales</taxon>
        <taxon>Mimiviridae</taxon>
        <taxon>Klosneuvirinae</taxon>
    </lineage>
</organism>
<dbReference type="EMBL" id="MK072400">
    <property type="protein sequence ID" value="AYV84136.1"/>
    <property type="molecule type" value="Genomic_DNA"/>
</dbReference>
<reference evidence="1" key="1">
    <citation type="submission" date="2018-10" db="EMBL/GenBank/DDBJ databases">
        <title>Hidden diversity of soil giant viruses.</title>
        <authorList>
            <person name="Schulz F."/>
            <person name="Alteio L."/>
            <person name="Goudeau D."/>
            <person name="Ryan E.M."/>
            <person name="Malmstrom R.R."/>
            <person name="Blanchard J."/>
            <person name="Woyke T."/>
        </authorList>
    </citation>
    <scope>NUCLEOTIDE SEQUENCE</scope>
    <source>
        <strain evidence="1">HYV1</strain>
    </source>
</reference>
<name>A0A3G5AA49_9VIRU</name>
<accession>A0A3G5AA49</accession>
<sequence length="315" mass="37150">MRPTLRVRHALFRQVRRQLSCSSEKVFPLLNKQLCKPNKGFVEYVFTKPSWKIMFQRPFRIFSSVLQSGQNGYGHSALKYGTESLDIVMNISGKGDKLVNFFDSHTYFFVTPKEKNSGNRQGGIAKRSFITFRIDNLPIEVITEQLHPYFLNLQIQGDKGEAKFTLIAHLFTNFFRRIFKSAGIAERGNCSYWTSKGLKEGGFLKHHSNWPLLIFFRLLARKLIDNDTENINIISYRSLNFRTEQTGAWVYPFFFFVNTYRNIWNLERFANIIVKPKKINDDYIFDITKNERARKEFWVKVQKDLLKIKKIRDLI</sequence>
<gene>
    <name evidence="1" type="ORF">Hyperionvirus18_12</name>
</gene>
<protein>
    <submittedName>
        <fullName evidence="1">Uncharacterized protein</fullName>
    </submittedName>
</protein>